<dbReference type="PANTHER" id="PTHR43775:SF51">
    <property type="entry name" value="INACTIVE PHENOLPHTHIOCEROL SYNTHESIS POLYKETIDE SYNTHASE TYPE I PKS1-RELATED"/>
    <property type="match status" value="1"/>
</dbReference>
<dbReference type="GO" id="GO:0006633">
    <property type="term" value="P:fatty acid biosynthetic process"/>
    <property type="evidence" value="ECO:0007669"/>
    <property type="project" value="TreeGrafter"/>
</dbReference>
<dbReference type="InterPro" id="IPR016035">
    <property type="entry name" value="Acyl_Trfase/lysoPLipase"/>
</dbReference>
<protein>
    <recommendedName>
        <fullName evidence="3">Malonyl-CoA:ACP transacylase (MAT) domain-containing protein</fullName>
    </recommendedName>
</protein>
<keyword evidence="2" id="KW-0511">Multifunctional enzyme</keyword>
<proteinExistence type="predicted"/>
<feature type="domain" description="Malonyl-CoA:ACP transacylase (MAT)" evidence="3">
    <location>
        <begin position="78"/>
        <end position="180"/>
    </location>
</feature>
<accession>A0A918HR94</accession>
<reference evidence="4" key="2">
    <citation type="submission" date="2020-09" db="EMBL/GenBank/DDBJ databases">
        <authorList>
            <person name="Sun Q."/>
            <person name="Ohkuma M."/>
        </authorList>
    </citation>
    <scope>NUCLEOTIDE SEQUENCE</scope>
    <source>
        <strain evidence="4">JCM 4125</strain>
    </source>
</reference>
<dbReference type="GO" id="GO:0004312">
    <property type="term" value="F:fatty acid synthase activity"/>
    <property type="evidence" value="ECO:0007669"/>
    <property type="project" value="TreeGrafter"/>
</dbReference>
<evidence type="ECO:0000313" key="4">
    <source>
        <dbReference type="EMBL" id="GGT96866.1"/>
    </source>
</evidence>
<evidence type="ECO:0000313" key="5">
    <source>
        <dbReference type="Proteomes" id="UP000646776"/>
    </source>
</evidence>
<dbReference type="SUPFAM" id="SSF52151">
    <property type="entry name" value="FabD/lysophospholipase-like"/>
    <property type="match status" value="1"/>
</dbReference>
<dbReference type="InterPro" id="IPR014043">
    <property type="entry name" value="Acyl_transferase_dom"/>
</dbReference>
<keyword evidence="1" id="KW-0808">Transferase</keyword>
<evidence type="ECO:0000256" key="1">
    <source>
        <dbReference type="ARBA" id="ARBA00022679"/>
    </source>
</evidence>
<reference evidence="4" key="1">
    <citation type="journal article" date="2014" name="Int. J. Syst. Evol. Microbiol.">
        <title>Complete genome sequence of Corynebacterium casei LMG S-19264T (=DSM 44701T), isolated from a smear-ripened cheese.</title>
        <authorList>
            <consortium name="US DOE Joint Genome Institute (JGI-PGF)"/>
            <person name="Walter F."/>
            <person name="Albersmeier A."/>
            <person name="Kalinowski J."/>
            <person name="Ruckert C."/>
        </authorList>
    </citation>
    <scope>NUCLEOTIDE SEQUENCE</scope>
    <source>
        <strain evidence="4">JCM 4125</strain>
    </source>
</reference>
<dbReference type="AlphaFoldDB" id="A0A918HR94"/>
<dbReference type="Pfam" id="PF00698">
    <property type="entry name" value="Acyl_transf_1"/>
    <property type="match status" value="1"/>
</dbReference>
<evidence type="ECO:0000259" key="3">
    <source>
        <dbReference type="Pfam" id="PF00698"/>
    </source>
</evidence>
<dbReference type="Gene3D" id="3.30.70.3290">
    <property type="match status" value="1"/>
</dbReference>
<dbReference type="Gene3D" id="3.40.366.10">
    <property type="entry name" value="Malonyl-Coenzyme A Acyl Carrier Protein, domain 2"/>
    <property type="match status" value="1"/>
</dbReference>
<dbReference type="InterPro" id="IPR050091">
    <property type="entry name" value="PKS_NRPS_Biosynth_Enz"/>
</dbReference>
<dbReference type="PANTHER" id="PTHR43775">
    <property type="entry name" value="FATTY ACID SYNTHASE"/>
    <property type="match status" value="1"/>
</dbReference>
<comment type="caution">
    <text evidence="4">The sequence shown here is derived from an EMBL/GenBank/DDBJ whole genome shotgun (WGS) entry which is preliminary data.</text>
</comment>
<dbReference type="EMBL" id="BMSA01000052">
    <property type="protein sequence ID" value="GGT96866.1"/>
    <property type="molecule type" value="Genomic_DNA"/>
</dbReference>
<keyword evidence="5" id="KW-1185">Reference proteome</keyword>
<dbReference type="InterPro" id="IPR001227">
    <property type="entry name" value="Ac_transferase_dom_sf"/>
</dbReference>
<organism evidence="4 5">
    <name type="scientific">Streptomyces phaeofaciens</name>
    <dbReference type="NCBI Taxonomy" id="68254"/>
    <lineage>
        <taxon>Bacteria</taxon>
        <taxon>Bacillati</taxon>
        <taxon>Actinomycetota</taxon>
        <taxon>Actinomycetes</taxon>
        <taxon>Kitasatosporales</taxon>
        <taxon>Streptomycetaceae</taxon>
        <taxon>Streptomyces</taxon>
    </lineage>
</organism>
<gene>
    <name evidence="4" type="ORF">GCM10010226_88010</name>
</gene>
<evidence type="ECO:0000256" key="2">
    <source>
        <dbReference type="ARBA" id="ARBA00023268"/>
    </source>
</evidence>
<name>A0A918HR94_9ACTN</name>
<sequence length="184" mass="19668">MPWPVSARSEGALHDQMGRLASWLGTRAGMTPMNAGYSPATTRGVFRHRAMMMTPATGRPATCAPIAGTGAGAGPVAFMFSGQSAQHPGMGRELHDAFTVFAAVLDEVCAIFDTMTGGYLRDVMFAGHTDEGTLDRTEYAQPALFTSGIALFRLLESWNVRPDYFLGEITAAHAAGILSLFFMV</sequence>
<dbReference type="Proteomes" id="UP000646776">
    <property type="component" value="Unassembled WGS sequence"/>
</dbReference>